<keyword evidence="2" id="KW-0560">Oxidoreductase</keyword>
<organism evidence="5 6">
    <name type="scientific">Candidatus Adlerbacteria bacterium RIFCSPHIGHO2_12_FULL_53_18</name>
    <dbReference type="NCBI Taxonomy" id="1797242"/>
    <lineage>
        <taxon>Bacteria</taxon>
        <taxon>Candidatus Adleribacteriota</taxon>
    </lineage>
</organism>
<name>A0A1F4XUI7_9BACT</name>
<comment type="caution">
    <text evidence="5">The sequence shown here is derived from an EMBL/GenBank/DDBJ whole genome shotgun (WGS) entry which is preliminary data.</text>
</comment>
<dbReference type="InterPro" id="IPR050281">
    <property type="entry name" value="Flavin_monoamine_oxidase"/>
</dbReference>
<dbReference type="Proteomes" id="UP000178091">
    <property type="component" value="Unassembled WGS sequence"/>
</dbReference>
<dbReference type="SUPFAM" id="SSF54373">
    <property type="entry name" value="FAD-linked reductases, C-terminal domain"/>
    <property type="match status" value="1"/>
</dbReference>
<sequence length="423" mass="47087">MNQADIVIVGAGAAGLMAARELSKEGKKVLILEARGRIGGRIYPLPKEEWGYEAQGGAEFVHGEAPVSKALLKEAGATLTHPTEWWSVRDGPPSKIERLSPHDLQLEEALKKLTGDTTVAQFLDSNFPAGEHDDLRNFVQSWVEGYDAADIHKASALTLRDEMLDQGSWRQMCIREGYGLLLKYLQDACMQNGVEILLHKAVTAITVNQNGVSIQCSDGLIYQTKRVVVTVPLPVLQTLQFTPPLPKKTQAAAKIGFGGVIKIIIRFKTKWWTGPREQPFERLFFMLSKEPVPTWWTQHPEPHTTLTGWLPGPNAEHVKNHSDEEILTLALLSLSRIFNISIEQLREELATFKIVNWIKDPFARGAYSYSTPESKEAVQELHRPVDNKLYFAGEAICEEDANGTAEAALASGLRVAKEIRESF</sequence>
<dbReference type="AlphaFoldDB" id="A0A1F4XUI7"/>
<dbReference type="Pfam" id="PF01593">
    <property type="entry name" value="Amino_oxidase"/>
    <property type="match status" value="1"/>
</dbReference>
<gene>
    <name evidence="5" type="ORF">A3F55_00630</name>
</gene>
<dbReference type="EMBL" id="MEWW01000001">
    <property type="protein sequence ID" value="OGC85258.1"/>
    <property type="molecule type" value="Genomic_DNA"/>
</dbReference>
<reference evidence="5 6" key="1">
    <citation type="journal article" date="2016" name="Nat. Commun.">
        <title>Thousands of microbial genomes shed light on interconnected biogeochemical processes in an aquifer system.</title>
        <authorList>
            <person name="Anantharaman K."/>
            <person name="Brown C.T."/>
            <person name="Hug L.A."/>
            <person name="Sharon I."/>
            <person name="Castelle C.J."/>
            <person name="Probst A.J."/>
            <person name="Thomas B.C."/>
            <person name="Singh A."/>
            <person name="Wilkins M.J."/>
            <person name="Karaoz U."/>
            <person name="Brodie E.L."/>
            <person name="Williams K.H."/>
            <person name="Hubbard S.S."/>
            <person name="Banfield J.F."/>
        </authorList>
    </citation>
    <scope>NUCLEOTIDE SEQUENCE [LARGE SCALE GENOMIC DNA]</scope>
</reference>
<dbReference type="PANTHER" id="PTHR10742">
    <property type="entry name" value="FLAVIN MONOAMINE OXIDASE"/>
    <property type="match status" value="1"/>
</dbReference>
<accession>A0A1F4XUI7</accession>
<evidence type="ECO:0000256" key="2">
    <source>
        <dbReference type="ARBA" id="ARBA00023002"/>
    </source>
</evidence>
<proteinExistence type="predicted"/>
<feature type="binding site" evidence="3">
    <location>
        <begin position="33"/>
        <end position="34"/>
    </location>
    <ligand>
        <name>FAD</name>
        <dbReference type="ChEBI" id="CHEBI:57692"/>
    </ligand>
</feature>
<evidence type="ECO:0000256" key="3">
    <source>
        <dbReference type="PIRSR" id="PIRSR601613-1"/>
    </source>
</evidence>
<dbReference type="PANTHER" id="PTHR10742:SF410">
    <property type="entry name" value="LYSINE-SPECIFIC HISTONE DEMETHYLASE 2"/>
    <property type="match status" value="1"/>
</dbReference>
<evidence type="ECO:0000259" key="4">
    <source>
        <dbReference type="Pfam" id="PF01593"/>
    </source>
</evidence>
<dbReference type="InterPro" id="IPR036188">
    <property type="entry name" value="FAD/NAD-bd_sf"/>
</dbReference>
<feature type="binding site" evidence="3">
    <location>
        <position position="202"/>
    </location>
    <ligand>
        <name>FAD</name>
        <dbReference type="ChEBI" id="CHEBI:57692"/>
    </ligand>
</feature>
<dbReference type="SUPFAM" id="SSF51905">
    <property type="entry name" value="FAD/NAD(P)-binding domain"/>
    <property type="match status" value="1"/>
</dbReference>
<feature type="domain" description="Amine oxidase" evidence="4">
    <location>
        <begin position="14"/>
        <end position="419"/>
    </location>
</feature>
<dbReference type="GO" id="GO:0016491">
    <property type="term" value="F:oxidoreductase activity"/>
    <property type="evidence" value="ECO:0007669"/>
    <property type="project" value="UniProtKB-KW"/>
</dbReference>
<evidence type="ECO:0000256" key="1">
    <source>
        <dbReference type="ARBA" id="ARBA00001974"/>
    </source>
</evidence>
<dbReference type="InterPro" id="IPR001613">
    <property type="entry name" value="Flavin_amine_oxidase"/>
</dbReference>
<dbReference type="PRINTS" id="PR00757">
    <property type="entry name" value="AMINEOXDASEF"/>
</dbReference>
<protein>
    <recommendedName>
        <fullName evidence="4">Amine oxidase domain-containing protein</fullName>
    </recommendedName>
</protein>
<evidence type="ECO:0000313" key="5">
    <source>
        <dbReference type="EMBL" id="OGC85258.1"/>
    </source>
</evidence>
<comment type="cofactor">
    <cofactor evidence="1">
        <name>FAD</name>
        <dbReference type="ChEBI" id="CHEBI:57692"/>
    </cofactor>
</comment>
<dbReference type="InterPro" id="IPR002937">
    <property type="entry name" value="Amino_oxidase"/>
</dbReference>
<dbReference type="Gene3D" id="3.50.50.60">
    <property type="entry name" value="FAD/NAD(P)-binding domain"/>
    <property type="match status" value="1"/>
</dbReference>
<evidence type="ECO:0000313" key="6">
    <source>
        <dbReference type="Proteomes" id="UP000178091"/>
    </source>
</evidence>